<keyword evidence="1" id="KW-0808">Transferase</keyword>
<name>U5CWN4_CALSX</name>
<gene>
    <name evidence="3" type="ORF">O163_05440</name>
</gene>
<protein>
    <recommendedName>
        <fullName evidence="2">PTS EIIA type-4 domain-containing protein</fullName>
    </recommendedName>
</protein>
<evidence type="ECO:0000313" key="4">
    <source>
        <dbReference type="Proteomes" id="UP000016856"/>
    </source>
</evidence>
<dbReference type="GO" id="GO:0016740">
    <property type="term" value="F:transferase activity"/>
    <property type="evidence" value="ECO:0007669"/>
    <property type="project" value="UniProtKB-KW"/>
</dbReference>
<dbReference type="RefSeq" id="WP_022587670.1">
    <property type="nucleotide sequence ID" value="NZ_AXDC01000011.1"/>
</dbReference>
<evidence type="ECO:0000313" key="3">
    <source>
        <dbReference type="EMBL" id="ERM92452.1"/>
    </source>
</evidence>
<sequence length="61" mass="6882">MAILIIVSHSKKVTEDVAEIAEQMNNKQSKLIPISGIEDERIGTNSLKNRLFVNSWGGYFF</sequence>
<dbReference type="GO" id="GO:0009401">
    <property type="term" value="P:phosphoenolpyruvate-dependent sugar phosphotransferase system"/>
    <property type="evidence" value="ECO:0007669"/>
    <property type="project" value="InterPro"/>
</dbReference>
<proteinExistence type="predicted"/>
<evidence type="ECO:0000259" key="2">
    <source>
        <dbReference type="Pfam" id="PF03610"/>
    </source>
</evidence>
<dbReference type="InterPro" id="IPR036662">
    <property type="entry name" value="PTS_EIIA_man-typ_sf"/>
</dbReference>
<feature type="domain" description="PTS EIIA type-4" evidence="2">
    <location>
        <begin position="4"/>
        <end position="47"/>
    </location>
</feature>
<dbReference type="AlphaFoldDB" id="U5CWN4"/>
<comment type="caution">
    <text evidence="3">The sequence shown here is derived from an EMBL/GenBank/DDBJ whole genome shotgun (WGS) entry which is preliminary data.</text>
</comment>
<reference evidence="3 4" key="1">
    <citation type="journal article" date="2013" name="Genome Announc.">
        <title>Draft Genome Sequence of an Anaerobic and Extremophilic Bacterium, Caldanaerobacter yonseiensis, Isolated from a Geothermal Hot Stream.</title>
        <authorList>
            <person name="Lee S.J."/>
            <person name="Lee Y.J."/>
            <person name="Park G.S."/>
            <person name="Kim B.C."/>
            <person name="Lee S.J."/>
            <person name="Shin J.H."/>
            <person name="Lee D.W."/>
        </authorList>
    </citation>
    <scope>NUCLEOTIDE SEQUENCE [LARGE SCALE GENOMIC DNA]</scope>
    <source>
        <strain evidence="3 4">KB-1</strain>
    </source>
</reference>
<dbReference type="GO" id="GO:0016020">
    <property type="term" value="C:membrane"/>
    <property type="evidence" value="ECO:0007669"/>
    <property type="project" value="InterPro"/>
</dbReference>
<dbReference type="SUPFAM" id="SSF53062">
    <property type="entry name" value="PTS system fructose IIA component-like"/>
    <property type="match status" value="1"/>
</dbReference>
<dbReference type="Pfam" id="PF03610">
    <property type="entry name" value="EIIA-man"/>
    <property type="match status" value="1"/>
</dbReference>
<dbReference type="InterPro" id="IPR004701">
    <property type="entry name" value="PTS_EIIA_man-typ"/>
</dbReference>
<dbReference type="Gene3D" id="3.40.50.510">
    <property type="entry name" value="Phosphotransferase system, mannose-type IIA component"/>
    <property type="match status" value="1"/>
</dbReference>
<accession>U5CWN4</accession>
<evidence type="ECO:0000256" key="1">
    <source>
        <dbReference type="ARBA" id="ARBA00022679"/>
    </source>
</evidence>
<dbReference type="Proteomes" id="UP000016856">
    <property type="component" value="Unassembled WGS sequence"/>
</dbReference>
<dbReference type="EMBL" id="AXDC01000011">
    <property type="protein sequence ID" value="ERM92452.1"/>
    <property type="molecule type" value="Genomic_DNA"/>
</dbReference>
<organism evidence="3 4">
    <name type="scientific">Caldanaerobacter subterraneus subsp. yonseiensis KB-1</name>
    <dbReference type="NCBI Taxonomy" id="1388761"/>
    <lineage>
        <taxon>Bacteria</taxon>
        <taxon>Bacillati</taxon>
        <taxon>Bacillota</taxon>
        <taxon>Clostridia</taxon>
        <taxon>Thermoanaerobacterales</taxon>
        <taxon>Thermoanaerobacteraceae</taxon>
        <taxon>Caldanaerobacter</taxon>
    </lineage>
</organism>